<dbReference type="EMBL" id="JAKFHA010000005">
    <property type="protein sequence ID" value="MCF2527904.1"/>
    <property type="molecule type" value="Genomic_DNA"/>
</dbReference>
<evidence type="ECO:0000256" key="1">
    <source>
        <dbReference type="SAM" id="SignalP"/>
    </source>
</evidence>
<name>A0AA41PZZ4_9ACTN</name>
<sequence>MRLRSAFAAAALVLGSVVAAPAAPAFASHKVPCGKMPADYVGTFAIEGVHDVAVEFKADGTLVQRFFGMPVGEGTHKTGYGWIIFEVGGEKVVSIKVECADPCAGRVTRFEAVDSFGEFGAMVRG</sequence>
<dbReference type="RefSeq" id="WP_235052074.1">
    <property type="nucleotide sequence ID" value="NZ_JAKFHA010000005.1"/>
</dbReference>
<gene>
    <name evidence="2" type="ORF">LZ495_11830</name>
</gene>
<comment type="caution">
    <text evidence="2">The sequence shown here is derived from an EMBL/GenBank/DDBJ whole genome shotgun (WGS) entry which is preliminary data.</text>
</comment>
<accession>A0AA41PZZ4</accession>
<organism evidence="2 3">
    <name type="scientific">Yinghuangia soli</name>
    <dbReference type="NCBI Taxonomy" id="2908204"/>
    <lineage>
        <taxon>Bacteria</taxon>
        <taxon>Bacillati</taxon>
        <taxon>Actinomycetota</taxon>
        <taxon>Actinomycetes</taxon>
        <taxon>Kitasatosporales</taxon>
        <taxon>Streptomycetaceae</taxon>
        <taxon>Yinghuangia</taxon>
    </lineage>
</organism>
<evidence type="ECO:0000313" key="3">
    <source>
        <dbReference type="Proteomes" id="UP001165378"/>
    </source>
</evidence>
<reference evidence="2" key="1">
    <citation type="submission" date="2022-01" db="EMBL/GenBank/DDBJ databases">
        <title>Genome-Based Taxonomic Classification of the Phylum Actinobacteria.</title>
        <authorList>
            <person name="Gao Y."/>
        </authorList>
    </citation>
    <scope>NUCLEOTIDE SEQUENCE</scope>
    <source>
        <strain evidence="2">KLBMP 8922</strain>
    </source>
</reference>
<proteinExistence type="predicted"/>
<protein>
    <submittedName>
        <fullName evidence="2">Uncharacterized protein</fullName>
    </submittedName>
</protein>
<feature type="signal peptide" evidence="1">
    <location>
        <begin position="1"/>
        <end position="19"/>
    </location>
</feature>
<dbReference type="Proteomes" id="UP001165378">
    <property type="component" value="Unassembled WGS sequence"/>
</dbReference>
<keyword evidence="1" id="KW-0732">Signal</keyword>
<evidence type="ECO:0000313" key="2">
    <source>
        <dbReference type="EMBL" id="MCF2527904.1"/>
    </source>
</evidence>
<dbReference type="AlphaFoldDB" id="A0AA41PZZ4"/>
<keyword evidence="3" id="KW-1185">Reference proteome</keyword>
<feature type="chain" id="PRO_5041273463" evidence="1">
    <location>
        <begin position="20"/>
        <end position="125"/>
    </location>
</feature>